<feature type="compositionally biased region" description="Low complexity" evidence="1">
    <location>
        <begin position="488"/>
        <end position="503"/>
    </location>
</feature>
<evidence type="ECO:0000256" key="1">
    <source>
        <dbReference type="SAM" id="MobiDB-lite"/>
    </source>
</evidence>
<gene>
    <name evidence="3" type="primary">20343186</name>
    <name evidence="2" type="ORF">GGTG_02728</name>
</gene>
<evidence type="ECO:0000313" key="4">
    <source>
        <dbReference type="Proteomes" id="UP000006039"/>
    </source>
</evidence>
<feature type="compositionally biased region" description="Basic and acidic residues" evidence="1">
    <location>
        <begin position="332"/>
        <end position="360"/>
    </location>
</feature>
<dbReference type="HOGENOM" id="CLU_418582_0_0_1"/>
<proteinExistence type="predicted"/>
<feature type="compositionally biased region" description="Basic and acidic residues" evidence="1">
    <location>
        <begin position="380"/>
        <end position="396"/>
    </location>
</feature>
<protein>
    <submittedName>
        <fullName evidence="2 3">Uncharacterized protein</fullName>
    </submittedName>
</protein>
<feature type="compositionally biased region" description="Low complexity" evidence="1">
    <location>
        <begin position="556"/>
        <end position="567"/>
    </location>
</feature>
<dbReference type="AlphaFoldDB" id="J3NN70"/>
<dbReference type="RefSeq" id="XP_009218767.1">
    <property type="nucleotide sequence ID" value="XM_009220503.1"/>
</dbReference>
<feature type="compositionally biased region" description="Pro residues" evidence="1">
    <location>
        <begin position="545"/>
        <end position="555"/>
    </location>
</feature>
<sequence length="655" mass="72987">MAWVAKMSRAKAYMETEREERAAAVSADAVSVLSASDDDNTLPGDDDDDFDFDDGYLSDDASSLWSYPFGRDADPIQLSPPFRLPREEDPLKPVYEGWTIHVSPKEEDVTDGKRVLGIKTVQHFTRNPGGRPSVLFTTHTQKELATMHMDALDEYHGSHRSSGGCLPVRRLLRRHTSRSSYDDNVDERIRKLPAAVQDEISTLLQDRGRCSSSATRKREFTVAIVREQLHHHFASTEPTPARRHRLRWWKDNTRGRELQYFLVLIGRQTQHDPEGLPAYTRLTNPWREVDIQQGHLERAKKAADRQKAGFFAPPSVKIRRTPFAPPTLRRRAPSERYERRARSPLRDRSRSRSRSIEPPRRYRWRSRSPSSDPSLSSWGDRSRSPSRDCYTTDRRPYRFPPPPGFAPPPPHPFSLPPYVPFQQRSVLLPPPPPPGLPMPQRCAFPSRPPILLPGPMAPPPPAWSMHSLSTPPPPPPPPASQPGAFFAPGSMPPSTSWPSSPNSQRNALPLSLYGPPPPPPPPPMNPFSALTTPSSLGSFHLPMFGPIPLPPPPPRSNSNRSSANVSRTPSPLGKDNSLPRRGGEGVMSDNDFMNSRRPYVEDVDDEGEEDATLIGLNSSVAAESPIDKAPASPEVTAREDAKVLASDKPGIHGDD</sequence>
<evidence type="ECO:0000313" key="2">
    <source>
        <dbReference type="EMBL" id="EJT77622.1"/>
    </source>
</evidence>
<feature type="compositionally biased region" description="Pro residues" evidence="1">
    <location>
        <begin position="446"/>
        <end position="462"/>
    </location>
</feature>
<feature type="compositionally biased region" description="Pro residues" evidence="1">
    <location>
        <begin position="398"/>
        <end position="419"/>
    </location>
</feature>
<feature type="compositionally biased region" description="Polar residues" evidence="1">
    <location>
        <begin position="528"/>
        <end position="537"/>
    </location>
</feature>
<dbReference type="EMBL" id="GL385396">
    <property type="protein sequence ID" value="EJT77622.1"/>
    <property type="molecule type" value="Genomic_DNA"/>
</dbReference>
<organism evidence="2">
    <name type="scientific">Gaeumannomyces tritici (strain R3-111a-1)</name>
    <name type="common">Wheat and barley take-all root rot fungus</name>
    <name type="synonym">Gaeumannomyces graminis var. tritici</name>
    <dbReference type="NCBI Taxonomy" id="644352"/>
    <lineage>
        <taxon>Eukaryota</taxon>
        <taxon>Fungi</taxon>
        <taxon>Dikarya</taxon>
        <taxon>Ascomycota</taxon>
        <taxon>Pezizomycotina</taxon>
        <taxon>Sordariomycetes</taxon>
        <taxon>Sordariomycetidae</taxon>
        <taxon>Magnaporthales</taxon>
        <taxon>Magnaporthaceae</taxon>
        <taxon>Gaeumannomyces</taxon>
    </lineage>
</organism>
<keyword evidence="4" id="KW-1185">Reference proteome</keyword>
<feature type="compositionally biased region" description="Low complexity" evidence="1">
    <location>
        <begin position="367"/>
        <end position="379"/>
    </location>
</feature>
<accession>J3NN70</accession>
<reference evidence="3" key="5">
    <citation type="submission" date="2018-04" db="UniProtKB">
        <authorList>
            <consortium name="EnsemblFungi"/>
        </authorList>
    </citation>
    <scope>IDENTIFICATION</scope>
    <source>
        <strain evidence="3">R3-111a-1</strain>
    </source>
</reference>
<dbReference type="OrthoDB" id="5230364at2759"/>
<feature type="compositionally biased region" description="Acidic residues" evidence="1">
    <location>
        <begin position="601"/>
        <end position="611"/>
    </location>
</feature>
<feature type="compositionally biased region" description="Basic and acidic residues" evidence="1">
    <location>
        <begin position="297"/>
        <end position="307"/>
    </location>
</feature>
<reference evidence="3" key="4">
    <citation type="journal article" date="2015" name="G3 (Bethesda)">
        <title>Genome sequences of three phytopathogenic species of the Magnaporthaceae family of fungi.</title>
        <authorList>
            <person name="Okagaki L.H."/>
            <person name="Nunes C.C."/>
            <person name="Sailsbery J."/>
            <person name="Clay B."/>
            <person name="Brown D."/>
            <person name="John T."/>
            <person name="Oh Y."/>
            <person name="Young N."/>
            <person name="Fitzgerald M."/>
            <person name="Haas B.J."/>
            <person name="Zeng Q."/>
            <person name="Young S."/>
            <person name="Adiconis X."/>
            <person name="Fan L."/>
            <person name="Levin J.Z."/>
            <person name="Mitchell T.K."/>
            <person name="Okubara P.A."/>
            <person name="Farman M.L."/>
            <person name="Kohn L.M."/>
            <person name="Birren B."/>
            <person name="Ma L.-J."/>
            <person name="Dean R.A."/>
        </authorList>
    </citation>
    <scope>NUCLEOTIDE SEQUENCE</scope>
    <source>
        <strain evidence="3">R3-111a-1</strain>
    </source>
</reference>
<reference evidence="2" key="2">
    <citation type="submission" date="2010-07" db="EMBL/GenBank/DDBJ databases">
        <authorList>
            <consortium name="The Broad Institute Genome Sequencing Platform"/>
            <consortium name="Broad Institute Genome Sequencing Center for Infectious Disease"/>
            <person name="Ma L.-J."/>
            <person name="Dead R."/>
            <person name="Young S."/>
            <person name="Zeng Q."/>
            <person name="Koehrsen M."/>
            <person name="Alvarado L."/>
            <person name="Berlin A."/>
            <person name="Chapman S.B."/>
            <person name="Chen Z."/>
            <person name="Freedman E."/>
            <person name="Gellesch M."/>
            <person name="Goldberg J."/>
            <person name="Griggs A."/>
            <person name="Gujja S."/>
            <person name="Heilman E.R."/>
            <person name="Heiman D."/>
            <person name="Hepburn T."/>
            <person name="Howarth C."/>
            <person name="Jen D."/>
            <person name="Larson L."/>
            <person name="Mehta T."/>
            <person name="Neiman D."/>
            <person name="Pearson M."/>
            <person name="Roberts A."/>
            <person name="Saif S."/>
            <person name="Shea T."/>
            <person name="Shenoy N."/>
            <person name="Sisk P."/>
            <person name="Stolte C."/>
            <person name="Sykes S."/>
            <person name="Walk T."/>
            <person name="White J."/>
            <person name="Yandava C."/>
            <person name="Haas B."/>
            <person name="Nusbaum C."/>
            <person name="Birren B."/>
        </authorList>
    </citation>
    <scope>NUCLEOTIDE SEQUENCE</scope>
    <source>
        <strain evidence="2">R3-111a-1</strain>
    </source>
</reference>
<reference evidence="2" key="3">
    <citation type="submission" date="2010-09" db="EMBL/GenBank/DDBJ databases">
        <title>Annotation of Gaeumannomyces graminis var. tritici R3-111a-1.</title>
        <authorList>
            <consortium name="The Broad Institute Genome Sequencing Platform"/>
            <person name="Ma L.-J."/>
            <person name="Dead R."/>
            <person name="Young S.K."/>
            <person name="Zeng Q."/>
            <person name="Gargeya S."/>
            <person name="Fitzgerald M."/>
            <person name="Haas B."/>
            <person name="Abouelleil A."/>
            <person name="Alvarado L."/>
            <person name="Arachchi H.M."/>
            <person name="Berlin A."/>
            <person name="Brown A."/>
            <person name="Chapman S.B."/>
            <person name="Chen Z."/>
            <person name="Dunbar C."/>
            <person name="Freedman E."/>
            <person name="Gearin G."/>
            <person name="Gellesch M."/>
            <person name="Goldberg J."/>
            <person name="Griggs A."/>
            <person name="Gujja S."/>
            <person name="Heiman D."/>
            <person name="Howarth C."/>
            <person name="Larson L."/>
            <person name="Lui A."/>
            <person name="MacDonald P.J.P."/>
            <person name="Mehta T."/>
            <person name="Montmayeur A."/>
            <person name="Murphy C."/>
            <person name="Neiman D."/>
            <person name="Pearson M."/>
            <person name="Priest M."/>
            <person name="Roberts A."/>
            <person name="Saif S."/>
            <person name="Shea T."/>
            <person name="Shenoy N."/>
            <person name="Sisk P."/>
            <person name="Stolte C."/>
            <person name="Sykes S."/>
            <person name="Yandava C."/>
            <person name="Wortman J."/>
            <person name="Nusbaum C."/>
            <person name="Birren B."/>
        </authorList>
    </citation>
    <scope>NUCLEOTIDE SEQUENCE</scope>
    <source>
        <strain evidence="2">R3-111a-1</strain>
    </source>
</reference>
<evidence type="ECO:0000313" key="3">
    <source>
        <dbReference type="EnsemblFungi" id="EJT77622"/>
    </source>
</evidence>
<feature type="compositionally biased region" description="Pro residues" evidence="1">
    <location>
        <begin position="428"/>
        <end position="437"/>
    </location>
</feature>
<dbReference type="Proteomes" id="UP000006039">
    <property type="component" value="Unassembled WGS sequence"/>
</dbReference>
<dbReference type="EnsemblFungi" id="EJT77622">
    <property type="protein sequence ID" value="EJT77622"/>
    <property type="gene ID" value="GGTG_02728"/>
</dbReference>
<dbReference type="VEuPathDB" id="FungiDB:GGTG_02728"/>
<feature type="compositionally biased region" description="Pro residues" evidence="1">
    <location>
        <begin position="470"/>
        <end position="480"/>
    </location>
</feature>
<dbReference type="eggNOG" id="ENOG502RJSQ">
    <property type="taxonomic scope" value="Eukaryota"/>
</dbReference>
<dbReference type="GeneID" id="20343186"/>
<feature type="region of interest" description="Disordered" evidence="1">
    <location>
        <begin position="297"/>
        <end position="655"/>
    </location>
</feature>
<reference evidence="4" key="1">
    <citation type="submission" date="2010-07" db="EMBL/GenBank/DDBJ databases">
        <title>The genome sequence of Gaeumannomyces graminis var. tritici strain R3-111a-1.</title>
        <authorList>
            <consortium name="The Broad Institute Genome Sequencing Platform"/>
            <person name="Ma L.-J."/>
            <person name="Dead R."/>
            <person name="Young S."/>
            <person name="Zeng Q."/>
            <person name="Koehrsen M."/>
            <person name="Alvarado L."/>
            <person name="Berlin A."/>
            <person name="Chapman S.B."/>
            <person name="Chen Z."/>
            <person name="Freedman E."/>
            <person name="Gellesch M."/>
            <person name="Goldberg J."/>
            <person name="Griggs A."/>
            <person name="Gujja S."/>
            <person name="Heilman E.R."/>
            <person name="Heiman D."/>
            <person name="Hepburn T."/>
            <person name="Howarth C."/>
            <person name="Jen D."/>
            <person name="Larson L."/>
            <person name="Mehta T."/>
            <person name="Neiman D."/>
            <person name="Pearson M."/>
            <person name="Roberts A."/>
            <person name="Saif S."/>
            <person name="Shea T."/>
            <person name="Shenoy N."/>
            <person name="Sisk P."/>
            <person name="Stolte C."/>
            <person name="Sykes S."/>
            <person name="Walk T."/>
            <person name="White J."/>
            <person name="Yandava C."/>
            <person name="Haas B."/>
            <person name="Nusbaum C."/>
            <person name="Birren B."/>
        </authorList>
    </citation>
    <scope>NUCLEOTIDE SEQUENCE [LARGE SCALE GENOMIC DNA]</scope>
    <source>
        <strain evidence="4">R3-111a-1</strain>
    </source>
</reference>
<name>J3NN70_GAET3</name>
<dbReference type="STRING" id="644352.J3NN70"/>
<feature type="compositionally biased region" description="Pro residues" evidence="1">
    <location>
        <begin position="514"/>
        <end position="525"/>
    </location>
</feature>